<reference evidence="14" key="3">
    <citation type="submission" date="2025-09" db="UniProtKB">
        <authorList>
            <consortium name="Ensembl"/>
        </authorList>
    </citation>
    <scope>IDENTIFICATION</scope>
</reference>
<dbReference type="FunFam" id="3.30.160.60:FF:000912">
    <property type="entry name" value="Zinc finger protein 660"/>
    <property type="match status" value="3"/>
</dbReference>
<feature type="domain" description="C2H2-type" evidence="13">
    <location>
        <begin position="298"/>
        <end position="325"/>
    </location>
</feature>
<keyword evidence="4" id="KW-0677">Repeat</keyword>
<dbReference type="GO" id="GO:0045596">
    <property type="term" value="P:negative regulation of cell differentiation"/>
    <property type="evidence" value="ECO:0007669"/>
    <property type="project" value="UniProtKB-ARBA"/>
</dbReference>
<dbReference type="Pfam" id="PF00096">
    <property type="entry name" value="zf-C2H2"/>
    <property type="match status" value="4"/>
</dbReference>
<feature type="region of interest" description="Disordered" evidence="12">
    <location>
        <begin position="107"/>
        <end position="156"/>
    </location>
</feature>
<proteinExistence type="inferred from homology"/>
<reference evidence="14" key="1">
    <citation type="submission" date="2021-06" db="EMBL/GenBank/DDBJ databases">
        <authorList>
            <consortium name="Wellcome Sanger Institute Data Sharing"/>
        </authorList>
    </citation>
    <scope>NUCLEOTIDE SEQUENCE [LARGE SCALE GENOMIC DNA]</scope>
</reference>
<dbReference type="OrthoDB" id="8117402at2759"/>
<evidence type="ECO:0000256" key="4">
    <source>
        <dbReference type="ARBA" id="ARBA00022737"/>
    </source>
</evidence>
<feature type="domain" description="C2H2-type" evidence="13">
    <location>
        <begin position="410"/>
        <end position="437"/>
    </location>
</feature>
<dbReference type="GO" id="GO:0002682">
    <property type="term" value="P:regulation of immune system process"/>
    <property type="evidence" value="ECO:0007669"/>
    <property type="project" value="TreeGrafter"/>
</dbReference>
<dbReference type="FunFam" id="3.30.160.60:FF:001498">
    <property type="entry name" value="Zinc finger protein 404"/>
    <property type="match status" value="1"/>
</dbReference>
<evidence type="ECO:0000313" key="14">
    <source>
        <dbReference type="Ensembl" id="ENSECRP00000003853.1"/>
    </source>
</evidence>
<evidence type="ECO:0000256" key="12">
    <source>
        <dbReference type="SAM" id="MobiDB-lite"/>
    </source>
</evidence>
<feature type="domain" description="C2H2-type" evidence="13">
    <location>
        <begin position="270"/>
        <end position="297"/>
    </location>
</feature>
<feature type="compositionally biased region" description="Polar residues" evidence="12">
    <location>
        <begin position="147"/>
        <end position="156"/>
    </location>
</feature>
<dbReference type="SMART" id="SM00355">
    <property type="entry name" value="ZnF_C2H2"/>
    <property type="match status" value="9"/>
</dbReference>
<dbReference type="InterPro" id="IPR013087">
    <property type="entry name" value="Znf_C2H2_type"/>
</dbReference>
<feature type="compositionally biased region" description="Basic and acidic residues" evidence="12">
    <location>
        <begin position="115"/>
        <end position="129"/>
    </location>
</feature>
<dbReference type="AlphaFoldDB" id="A0A8C4RLG6"/>
<evidence type="ECO:0000256" key="9">
    <source>
        <dbReference type="ARBA" id="ARBA00023163"/>
    </source>
</evidence>
<feature type="domain" description="C2H2-type" evidence="13">
    <location>
        <begin position="242"/>
        <end position="269"/>
    </location>
</feature>
<keyword evidence="7" id="KW-0805">Transcription regulation</keyword>
<dbReference type="GeneID" id="114665408"/>
<evidence type="ECO:0000256" key="5">
    <source>
        <dbReference type="ARBA" id="ARBA00022771"/>
    </source>
</evidence>
<evidence type="ECO:0000259" key="13">
    <source>
        <dbReference type="PROSITE" id="PS50157"/>
    </source>
</evidence>
<dbReference type="GO" id="GO:0001817">
    <property type="term" value="P:regulation of cytokine production"/>
    <property type="evidence" value="ECO:0007669"/>
    <property type="project" value="TreeGrafter"/>
</dbReference>
<dbReference type="PANTHER" id="PTHR24399:SF54">
    <property type="entry name" value="GASTRULA ZINC FINGER PROTEIN XLCGF26.1-LIKE-RELATED"/>
    <property type="match status" value="1"/>
</dbReference>
<dbReference type="GO" id="GO:0005654">
    <property type="term" value="C:nucleoplasm"/>
    <property type="evidence" value="ECO:0007669"/>
    <property type="project" value="TreeGrafter"/>
</dbReference>
<dbReference type="PANTHER" id="PTHR24399">
    <property type="entry name" value="ZINC FINGER AND BTB DOMAIN-CONTAINING"/>
    <property type="match status" value="1"/>
</dbReference>
<evidence type="ECO:0000256" key="6">
    <source>
        <dbReference type="ARBA" id="ARBA00022833"/>
    </source>
</evidence>
<dbReference type="Pfam" id="PF13894">
    <property type="entry name" value="zf-C2H2_4"/>
    <property type="match status" value="1"/>
</dbReference>
<evidence type="ECO:0000256" key="8">
    <source>
        <dbReference type="ARBA" id="ARBA00023125"/>
    </source>
</evidence>
<dbReference type="RefSeq" id="XP_028675794.1">
    <property type="nucleotide sequence ID" value="XM_028819961.2"/>
</dbReference>
<evidence type="ECO:0000313" key="15">
    <source>
        <dbReference type="Proteomes" id="UP000694620"/>
    </source>
</evidence>
<dbReference type="FunFam" id="3.30.160.60:FF:001954">
    <property type="entry name" value="Zinc finger protein 787"/>
    <property type="match status" value="1"/>
</dbReference>
<keyword evidence="8" id="KW-0238">DNA-binding</keyword>
<keyword evidence="15" id="KW-1185">Reference proteome</keyword>
<comment type="similarity">
    <text evidence="2">Belongs to the krueppel C2H2-type zinc-finger protein family.</text>
</comment>
<comment type="subcellular location">
    <subcellularLocation>
        <location evidence="1">Nucleus</location>
    </subcellularLocation>
</comment>
<dbReference type="GO" id="GO:0001227">
    <property type="term" value="F:DNA-binding transcription repressor activity, RNA polymerase II-specific"/>
    <property type="evidence" value="ECO:0007669"/>
    <property type="project" value="TreeGrafter"/>
</dbReference>
<dbReference type="GO" id="GO:0008270">
    <property type="term" value="F:zinc ion binding"/>
    <property type="evidence" value="ECO:0007669"/>
    <property type="project" value="UniProtKB-KW"/>
</dbReference>
<feature type="domain" description="C2H2-type" evidence="13">
    <location>
        <begin position="438"/>
        <end position="465"/>
    </location>
</feature>
<dbReference type="Proteomes" id="UP000694620">
    <property type="component" value="Chromosome 1"/>
</dbReference>
<dbReference type="GO" id="GO:0000978">
    <property type="term" value="F:RNA polymerase II cis-regulatory region sequence-specific DNA binding"/>
    <property type="evidence" value="ECO:0007669"/>
    <property type="project" value="TreeGrafter"/>
</dbReference>
<keyword evidence="5 11" id="KW-0863">Zinc-finger</keyword>
<keyword evidence="9" id="KW-0804">Transcription</keyword>
<keyword evidence="6" id="KW-0862">Zinc</keyword>
<reference evidence="14" key="2">
    <citation type="submission" date="2025-08" db="UniProtKB">
        <authorList>
            <consortium name="Ensembl"/>
        </authorList>
    </citation>
    <scope>IDENTIFICATION</scope>
</reference>
<evidence type="ECO:0000256" key="2">
    <source>
        <dbReference type="ARBA" id="ARBA00006991"/>
    </source>
</evidence>
<protein>
    <submittedName>
        <fullName evidence="14">Zinc finger protein 664-like</fullName>
    </submittedName>
</protein>
<organism evidence="14 15">
    <name type="scientific">Erpetoichthys calabaricus</name>
    <name type="common">Rope fish</name>
    <name type="synonym">Calamoichthys calabaricus</name>
    <dbReference type="NCBI Taxonomy" id="27687"/>
    <lineage>
        <taxon>Eukaryota</taxon>
        <taxon>Metazoa</taxon>
        <taxon>Chordata</taxon>
        <taxon>Craniata</taxon>
        <taxon>Vertebrata</taxon>
        <taxon>Euteleostomi</taxon>
        <taxon>Actinopterygii</taxon>
        <taxon>Polypteriformes</taxon>
        <taxon>Polypteridae</taxon>
        <taxon>Erpetoichthys</taxon>
    </lineage>
</organism>
<feature type="domain" description="C2H2-type" evidence="13">
    <location>
        <begin position="354"/>
        <end position="381"/>
    </location>
</feature>
<gene>
    <name evidence="14" type="primary">LOC114665408</name>
</gene>
<keyword evidence="10" id="KW-0539">Nucleus</keyword>
<feature type="domain" description="C2H2-type" evidence="13">
    <location>
        <begin position="382"/>
        <end position="409"/>
    </location>
</feature>
<dbReference type="InterPro" id="IPR036236">
    <property type="entry name" value="Znf_C2H2_sf"/>
</dbReference>
<dbReference type="PROSITE" id="PS00028">
    <property type="entry name" value="ZINC_FINGER_C2H2_1"/>
    <property type="match status" value="9"/>
</dbReference>
<dbReference type="PROSITE" id="PS50157">
    <property type="entry name" value="ZINC_FINGER_C2H2_2"/>
    <property type="match status" value="9"/>
</dbReference>
<evidence type="ECO:0000256" key="7">
    <source>
        <dbReference type="ARBA" id="ARBA00023015"/>
    </source>
</evidence>
<sequence length="498" mass="56530">MDVTEETYQANMNDTEKWTVNVKLEEEECEWKRVYHKHESLDIKDEDCEQGTGGFKAEAEEKPVISDRPECQLIGQVKEEALRSESACHSGGLSGFVSSQTGNCPVQERSVSVKSDIDSDTKTTEETLRRSPGYPSLTNHPGEDTQEGPSFSPSLSVNHVENRLKQMLHDKNMEKFGSTMLTPISLKFSSLPVMKLKGIDNQQQVRSNSLGALNVCDEPREGFTCKPKGKSNQQQHKNQMPYCCSNCGKQFPKRSILQAHTRIHTGEKPYCCSQCDKKFSSSSNLRVHMRIHTGEKPNCCPECGKRFSNMTILKTHMRIHTGEKPYCCLQCDKNFSNMSNLQVHMRTHTGEKPYCCPECGKRFLDMSTLKNHMRIHTGEKPYSCSECGKRFSHMTTLKCHTSIHSGKKPYCCSDCGKRFSQKSQLQTHTRIHTGETPHSCSECGKRFSQKSQLQTHRRIHTGETPYSCFECGKQFSRKDHLNAHARVHTGEKPYSCCE</sequence>
<evidence type="ECO:0000256" key="11">
    <source>
        <dbReference type="PROSITE-ProRule" id="PRU00042"/>
    </source>
</evidence>
<evidence type="ECO:0000256" key="10">
    <source>
        <dbReference type="ARBA" id="ARBA00023242"/>
    </source>
</evidence>
<dbReference type="FunFam" id="3.30.160.60:FF:002343">
    <property type="entry name" value="Zinc finger protein 33A"/>
    <property type="match status" value="2"/>
</dbReference>
<feature type="domain" description="C2H2-type" evidence="13">
    <location>
        <begin position="326"/>
        <end position="353"/>
    </location>
</feature>
<dbReference type="SUPFAM" id="SSF57667">
    <property type="entry name" value="beta-beta-alpha zinc fingers"/>
    <property type="match status" value="5"/>
</dbReference>
<evidence type="ECO:0000256" key="1">
    <source>
        <dbReference type="ARBA" id="ARBA00004123"/>
    </source>
</evidence>
<keyword evidence="3" id="KW-0479">Metal-binding</keyword>
<dbReference type="Pfam" id="PF13465">
    <property type="entry name" value="zf-H2C2_2"/>
    <property type="match status" value="1"/>
</dbReference>
<accession>A0A8C4RLG6</accession>
<dbReference type="Ensembl" id="ENSECRT00000003916.1">
    <property type="protein sequence ID" value="ENSECRP00000003853.1"/>
    <property type="gene ID" value="ENSECRG00000002648.1"/>
</dbReference>
<dbReference type="FunFam" id="3.30.160.60:FF:000100">
    <property type="entry name" value="Zinc finger 45-like"/>
    <property type="match status" value="1"/>
</dbReference>
<dbReference type="Gene3D" id="3.30.160.60">
    <property type="entry name" value="Classic Zinc Finger"/>
    <property type="match status" value="9"/>
</dbReference>
<dbReference type="GeneTree" id="ENSGT01150000286952"/>
<feature type="domain" description="C2H2-type" evidence="13">
    <location>
        <begin position="466"/>
        <end position="493"/>
    </location>
</feature>
<name>A0A8C4RLG6_ERPCA</name>
<dbReference type="FunFam" id="3.30.160.60:FF:000188">
    <property type="entry name" value="Zinc finger protein 787"/>
    <property type="match status" value="1"/>
</dbReference>
<evidence type="ECO:0000256" key="3">
    <source>
        <dbReference type="ARBA" id="ARBA00022723"/>
    </source>
</evidence>